<comment type="cofactor">
    <cofactor evidence="1">
        <name>Mn(2+)</name>
        <dbReference type="ChEBI" id="CHEBI:29035"/>
    </cofactor>
</comment>
<dbReference type="GO" id="GO:0004722">
    <property type="term" value="F:protein serine/threonine phosphatase activity"/>
    <property type="evidence" value="ECO:0007669"/>
    <property type="project" value="UniProtKB-EC"/>
</dbReference>
<dbReference type="EMBL" id="JAUCMV010000002">
    <property type="protein sequence ID" value="KAK0416215.1"/>
    <property type="molecule type" value="Genomic_DNA"/>
</dbReference>
<evidence type="ECO:0000256" key="4">
    <source>
        <dbReference type="ARBA" id="ARBA00022723"/>
    </source>
</evidence>
<dbReference type="PROSITE" id="PS01032">
    <property type="entry name" value="PPM_1"/>
    <property type="match status" value="1"/>
</dbReference>
<reference evidence="12" key="1">
    <citation type="submission" date="2023-06" db="EMBL/GenBank/DDBJ databases">
        <title>Genomic analysis of the entomopathogenic nematode Steinernema hermaphroditum.</title>
        <authorList>
            <person name="Schwarz E.M."/>
            <person name="Heppert J.K."/>
            <person name="Baniya A."/>
            <person name="Schwartz H.T."/>
            <person name="Tan C.-H."/>
            <person name="Antoshechkin I."/>
            <person name="Sternberg P.W."/>
            <person name="Goodrich-Blair H."/>
            <person name="Dillman A.R."/>
        </authorList>
    </citation>
    <scope>NUCLEOTIDE SEQUENCE</scope>
    <source>
        <strain evidence="12">PS9179</strain>
        <tissue evidence="12">Whole animal</tissue>
    </source>
</reference>
<name>A0AA39I1S7_9BILA</name>
<dbReference type="InterPro" id="IPR001932">
    <property type="entry name" value="PPM-type_phosphatase-like_dom"/>
</dbReference>
<dbReference type="SUPFAM" id="SSF81606">
    <property type="entry name" value="PP2C-like"/>
    <property type="match status" value="2"/>
</dbReference>
<dbReference type="PANTHER" id="PTHR13832:SF803">
    <property type="entry name" value="PROTEIN PHOSPHATASE 1G"/>
    <property type="match status" value="1"/>
</dbReference>
<keyword evidence="5 9" id="KW-0378">Hydrolase</keyword>
<protein>
    <recommendedName>
        <fullName evidence="3">protein-serine/threonine phosphatase</fullName>
        <ecNumber evidence="3">3.1.3.16</ecNumber>
    </recommendedName>
</protein>
<dbReference type="Pfam" id="PF00481">
    <property type="entry name" value="PP2C"/>
    <property type="match status" value="2"/>
</dbReference>
<keyword evidence="8" id="KW-0464">Manganese</keyword>
<evidence type="ECO:0000256" key="6">
    <source>
        <dbReference type="ARBA" id="ARBA00022842"/>
    </source>
</evidence>
<organism evidence="12 13">
    <name type="scientific">Steinernema hermaphroditum</name>
    <dbReference type="NCBI Taxonomy" id="289476"/>
    <lineage>
        <taxon>Eukaryota</taxon>
        <taxon>Metazoa</taxon>
        <taxon>Ecdysozoa</taxon>
        <taxon>Nematoda</taxon>
        <taxon>Chromadorea</taxon>
        <taxon>Rhabditida</taxon>
        <taxon>Tylenchina</taxon>
        <taxon>Panagrolaimomorpha</taxon>
        <taxon>Strongyloidoidea</taxon>
        <taxon>Steinernematidae</taxon>
        <taxon>Steinernema</taxon>
    </lineage>
</organism>
<evidence type="ECO:0000259" key="11">
    <source>
        <dbReference type="PROSITE" id="PS51746"/>
    </source>
</evidence>
<dbReference type="EC" id="3.1.3.16" evidence="3"/>
<feature type="compositionally biased region" description="Basic and acidic residues" evidence="10">
    <location>
        <begin position="547"/>
        <end position="563"/>
    </location>
</feature>
<dbReference type="PANTHER" id="PTHR13832">
    <property type="entry name" value="PROTEIN PHOSPHATASE 2C"/>
    <property type="match status" value="1"/>
</dbReference>
<dbReference type="SMART" id="SM00332">
    <property type="entry name" value="PP2Cc"/>
    <property type="match status" value="1"/>
</dbReference>
<feature type="region of interest" description="Disordered" evidence="10">
    <location>
        <begin position="547"/>
        <end position="571"/>
    </location>
</feature>
<feature type="domain" description="PPM-type phosphatase" evidence="11">
    <location>
        <begin position="23"/>
        <end position="539"/>
    </location>
</feature>
<evidence type="ECO:0000256" key="5">
    <source>
        <dbReference type="ARBA" id="ARBA00022801"/>
    </source>
</evidence>
<keyword evidence="6" id="KW-0460">Magnesium</keyword>
<keyword evidence="7 9" id="KW-0904">Protein phosphatase</keyword>
<dbReference type="GO" id="GO:0046872">
    <property type="term" value="F:metal ion binding"/>
    <property type="evidence" value="ECO:0007669"/>
    <property type="project" value="UniProtKB-KW"/>
</dbReference>
<feature type="compositionally biased region" description="Basic and acidic residues" evidence="10">
    <location>
        <begin position="214"/>
        <end position="232"/>
    </location>
</feature>
<dbReference type="InterPro" id="IPR015655">
    <property type="entry name" value="PP2C"/>
</dbReference>
<keyword evidence="4" id="KW-0479">Metal-binding</keyword>
<dbReference type="Gene3D" id="3.60.40.10">
    <property type="entry name" value="PPM-type phosphatase domain"/>
    <property type="match status" value="2"/>
</dbReference>
<evidence type="ECO:0000313" key="13">
    <source>
        <dbReference type="Proteomes" id="UP001175271"/>
    </source>
</evidence>
<accession>A0AA39I1S7</accession>
<dbReference type="InterPro" id="IPR000222">
    <property type="entry name" value="PP2C_BS"/>
</dbReference>
<comment type="similarity">
    <text evidence="2 9">Belongs to the PP2C family.</text>
</comment>
<feature type="compositionally biased region" description="Acidic residues" evidence="10">
    <location>
        <begin position="179"/>
        <end position="193"/>
    </location>
</feature>
<gene>
    <name evidence="12" type="ORF">QR680_012350</name>
</gene>
<evidence type="ECO:0000256" key="9">
    <source>
        <dbReference type="RuleBase" id="RU003465"/>
    </source>
</evidence>
<feature type="compositionally biased region" description="Basic and acidic residues" evidence="10">
    <location>
        <begin position="316"/>
        <end position="328"/>
    </location>
</feature>
<feature type="compositionally biased region" description="Acidic residues" evidence="10">
    <location>
        <begin position="329"/>
        <end position="354"/>
    </location>
</feature>
<evidence type="ECO:0000256" key="8">
    <source>
        <dbReference type="ARBA" id="ARBA00023211"/>
    </source>
</evidence>
<evidence type="ECO:0000256" key="2">
    <source>
        <dbReference type="ARBA" id="ARBA00006702"/>
    </source>
</evidence>
<evidence type="ECO:0000256" key="7">
    <source>
        <dbReference type="ARBA" id="ARBA00022912"/>
    </source>
</evidence>
<sequence>MGAYLSKPKTDIETEEGGNGSLSYCCASMQGWRLNQEDAHNAITDFDSDCSLFAVYDGHGGAEVAQYTSLNFPEFLKKLDSWGQRESDIAKAFEDAFIGFDDKLRSPDVMKRLQEMANEGKQKDSGDDIDQDELDSEKPDLFKEANLPLNAVLGNYGIKSKSLISYLMSQTKKRLLESEGNDDDEDEDDEEADCPTGPRSLKRTMPPTTSMDTSAKRAKVDDESDSDAKDVADVNGSEKSAKEPENTVTEEEAIDKVEKEANSNGTEKKEEDKENAVKAEESVESKAETEVEQAKDLADGDKADAESDESAPGPSRVKDVSDIIKGSDSDSDEDYDEDEEEEDDDDSEEEEDGVDYLSGGETPGDDSGATACVAAVFKDRIVVANAGDTRAVLCRNGEAVDLSYDHKPEDEVEKNRIYKAGGTISADGRVNGGLNLSRALGDHFYKKNTSLELKDQMISALPDVKSEKLTPEDSFLVVACDGIWNSMSSQQVVDFVKERLESGGELKYICEEICRHCLAPTTEGDGTGCDNITVIIVKLNCPYVPRKTEEKKEDKPAEEEKSQEAPVAASA</sequence>
<evidence type="ECO:0000256" key="1">
    <source>
        <dbReference type="ARBA" id="ARBA00001936"/>
    </source>
</evidence>
<comment type="caution">
    <text evidence="12">The sequence shown here is derived from an EMBL/GenBank/DDBJ whole genome shotgun (WGS) entry which is preliminary data.</text>
</comment>
<evidence type="ECO:0000256" key="10">
    <source>
        <dbReference type="SAM" id="MobiDB-lite"/>
    </source>
</evidence>
<dbReference type="InterPro" id="IPR036457">
    <property type="entry name" value="PPM-type-like_dom_sf"/>
</dbReference>
<feature type="region of interest" description="Disordered" evidence="10">
    <location>
        <begin position="176"/>
        <end position="367"/>
    </location>
</feature>
<evidence type="ECO:0000313" key="12">
    <source>
        <dbReference type="EMBL" id="KAK0416215.1"/>
    </source>
</evidence>
<feature type="compositionally biased region" description="Basic and acidic residues" evidence="10">
    <location>
        <begin position="254"/>
        <end position="305"/>
    </location>
</feature>
<proteinExistence type="inferred from homology"/>
<keyword evidence="13" id="KW-1185">Reference proteome</keyword>
<evidence type="ECO:0000256" key="3">
    <source>
        <dbReference type="ARBA" id="ARBA00013081"/>
    </source>
</evidence>
<dbReference type="AlphaFoldDB" id="A0AA39I1S7"/>
<dbReference type="CDD" id="cd00143">
    <property type="entry name" value="PP2Cc"/>
    <property type="match status" value="1"/>
</dbReference>
<dbReference type="Proteomes" id="UP001175271">
    <property type="component" value="Unassembled WGS sequence"/>
</dbReference>
<dbReference type="PROSITE" id="PS51746">
    <property type="entry name" value="PPM_2"/>
    <property type="match status" value="1"/>
</dbReference>